<dbReference type="Pfam" id="PF00953">
    <property type="entry name" value="Glycos_transf_4"/>
    <property type="match status" value="1"/>
</dbReference>
<dbReference type="PANTHER" id="PTHR22926">
    <property type="entry name" value="PHOSPHO-N-ACETYLMURAMOYL-PENTAPEPTIDE-TRANSFERASE"/>
    <property type="match status" value="1"/>
</dbReference>
<dbReference type="CDD" id="cd06853">
    <property type="entry name" value="GT_WecA_like"/>
    <property type="match status" value="1"/>
</dbReference>
<feature type="transmembrane region" description="Helical" evidence="7">
    <location>
        <begin position="197"/>
        <end position="213"/>
    </location>
</feature>
<proteinExistence type="predicted"/>
<gene>
    <name evidence="8" type="ORF">ACFFSY_08605</name>
</gene>
<feature type="transmembrane region" description="Helical" evidence="7">
    <location>
        <begin position="172"/>
        <end position="191"/>
    </location>
</feature>
<comment type="subcellular location">
    <subcellularLocation>
        <location evidence="1">Cell membrane</location>
        <topology evidence="1">Multi-pass membrane protein</topology>
    </subcellularLocation>
</comment>
<dbReference type="Proteomes" id="UP001589747">
    <property type="component" value="Unassembled WGS sequence"/>
</dbReference>
<organism evidence="8 9">
    <name type="scientific">Paenibacillus aurantiacus</name>
    <dbReference type="NCBI Taxonomy" id="1936118"/>
    <lineage>
        <taxon>Bacteria</taxon>
        <taxon>Bacillati</taxon>
        <taxon>Bacillota</taxon>
        <taxon>Bacilli</taxon>
        <taxon>Bacillales</taxon>
        <taxon>Paenibacillaceae</taxon>
        <taxon>Paenibacillus</taxon>
    </lineage>
</organism>
<keyword evidence="3 8" id="KW-0808">Transferase</keyword>
<evidence type="ECO:0000256" key="4">
    <source>
        <dbReference type="ARBA" id="ARBA00022692"/>
    </source>
</evidence>
<feature type="transmembrane region" description="Helical" evidence="7">
    <location>
        <begin position="220"/>
        <end position="239"/>
    </location>
</feature>
<keyword evidence="4 7" id="KW-0812">Transmembrane</keyword>
<feature type="transmembrane region" description="Helical" evidence="7">
    <location>
        <begin position="251"/>
        <end position="270"/>
    </location>
</feature>
<protein>
    <submittedName>
        <fullName evidence="8">MraY family glycosyltransferase</fullName>
        <ecNumber evidence="8">2.7.8.-</ecNumber>
    </submittedName>
</protein>
<dbReference type="RefSeq" id="WP_377492819.1">
    <property type="nucleotide sequence ID" value="NZ_JBHMDO010000015.1"/>
</dbReference>
<keyword evidence="6 7" id="KW-0472">Membrane</keyword>
<feature type="transmembrane region" description="Helical" evidence="7">
    <location>
        <begin position="302"/>
        <end position="323"/>
    </location>
</feature>
<name>A0ABV5KL81_9BACL</name>
<feature type="transmembrane region" description="Helical" evidence="7">
    <location>
        <begin position="52"/>
        <end position="71"/>
    </location>
</feature>
<feature type="transmembrane region" description="Helical" evidence="7">
    <location>
        <begin position="111"/>
        <end position="133"/>
    </location>
</feature>
<evidence type="ECO:0000256" key="1">
    <source>
        <dbReference type="ARBA" id="ARBA00004651"/>
    </source>
</evidence>
<keyword evidence="5 7" id="KW-1133">Transmembrane helix</keyword>
<keyword evidence="2" id="KW-1003">Cell membrane</keyword>
<dbReference type="GO" id="GO:0016740">
    <property type="term" value="F:transferase activity"/>
    <property type="evidence" value="ECO:0007669"/>
    <property type="project" value="UniProtKB-KW"/>
</dbReference>
<evidence type="ECO:0000256" key="5">
    <source>
        <dbReference type="ARBA" id="ARBA00022989"/>
    </source>
</evidence>
<evidence type="ECO:0000313" key="9">
    <source>
        <dbReference type="Proteomes" id="UP001589747"/>
    </source>
</evidence>
<dbReference type="InterPro" id="IPR000715">
    <property type="entry name" value="Glycosyl_transferase_4"/>
</dbReference>
<comment type="caution">
    <text evidence="8">The sequence shown here is derived from an EMBL/GenBank/DDBJ whole genome shotgun (WGS) entry which is preliminary data.</text>
</comment>
<dbReference type="EC" id="2.7.8.-" evidence="8"/>
<evidence type="ECO:0000256" key="6">
    <source>
        <dbReference type="ARBA" id="ARBA00023136"/>
    </source>
</evidence>
<evidence type="ECO:0000256" key="2">
    <source>
        <dbReference type="ARBA" id="ARBA00022475"/>
    </source>
</evidence>
<accession>A0ABV5KL81</accession>
<dbReference type="PANTHER" id="PTHR22926:SF3">
    <property type="entry name" value="UNDECAPRENYL-PHOSPHATE ALPHA-N-ACETYLGLUCOSAMINYL 1-PHOSPHATE TRANSFERASE"/>
    <property type="match status" value="1"/>
</dbReference>
<feature type="transmembrane region" description="Helical" evidence="7">
    <location>
        <begin position="6"/>
        <end position="23"/>
    </location>
</feature>
<keyword evidence="9" id="KW-1185">Reference proteome</keyword>
<evidence type="ECO:0000256" key="3">
    <source>
        <dbReference type="ARBA" id="ARBA00022679"/>
    </source>
</evidence>
<dbReference type="EMBL" id="JBHMDO010000015">
    <property type="protein sequence ID" value="MFB9325988.1"/>
    <property type="molecule type" value="Genomic_DNA"/>
</dbReference>
<reference evidence="8 9" key="1">
    <citation type="submission" date="2024-09" db="EMBL/GenBank/DDBJ databases">
        <authorList>
            <person name="Sun Q."/>
            <person name="Mori K."/>
        </authorList>
    </citation>
    <scope>NUCLEOTIDE SEQUENCE [LARGE SCALE GENOMIC DNA]</scope>
    <source>
        <strain evidence="8 9">TISTR 2452</strain>
    </source>
</reference>
<sequence length="325" mass="34996">MRRIHVLYWIGFTLSFLLVLLLIPPLRRLAVRIDFVDKPRPDVERKIHREPIPLTAGIAIFVGFFAIYYVCSGSFSAQTWAITGGGLCILGIGLIDDWYKTRGKELASLPKLVVQVGAAVIVYLSGIAFEGFTNPLNGQFVNLPAWLELLLTILWIFGVTTVINFSDGIDGLAGGLSAISGGTLFVVALTMGQSDSALMSIILVGAALGYLRYNKPPARVFMGDAGATFLGFMLGIIALDGAFKGATLLSLFIPILALGVPIFDNVIVVVRRMLASQPIYKADASQAHYKLLATGLNQKQTLVFLCLLNVCFGLTAIIMALQVGA</sequence>
<evidence type="ECO:0000256" key="7">
    <source>
        <dbReference type="SAM" id="Phobius"/>
    </source>
</evidence>
<evidence type="ECO:0000313" key="8">
    <source>
        <dbReference type="EMBL" id="MFB9325988.1"/>
    </source>
</evidence>
<feature type="transmembrane region" description="Helical" evidence="7">
    <location>
        <begin position="77"/>
        <end position="99"/>
    </location>
</feature>
<feature type="transmembrane region" description="Helical" evidence="7">
    <location>
        <begin position="145"/>
        <end position="165"/>
    </location>
</feature>